<feature type="compositionally biased region" description="Polar residues" evidence="1">
    <location>
        <begin position="73"/>
        <end position="83"/>
    </location>
</feature>
<feature type="region of interest" description="Disordered" evidence="1">
    <location>
        <begin position="170"/>
        <end position="189"/>
    </location>
</feature>
<gene>
    <name evidence="2" type="ORF">HAX54_026978</name>
</gene>
<accession>A0ABS8S8C1</accession>
<feature type="compositionally biased region" description="Polar residues" evidence="1">
    <location>
        <begin position="170"/>
        <end position="180"/>
    </location>
</feature>
<proteinExistence type="predicted"/>
<comment type="caution">
    <text evidence="2">The sequence shown here is derived from an EMBL/GenBank/DDBJ whole genome shotgun (WGS) entry which is preliminary data.</text>
</comment>
<keyword evidence="3" id="KW-1185">Reference proteome</keyword>
<feature type="region of interest" description="Disordered" evidence="1">
    <location>
        <begin position="33"/>
        <end position="116"/>
    </location>
</feature>
<evidence type="ECO:0000313" key="3">
    <source>
        <dbReference type="Proteomes" id="UP000823775"/>
    </source>
</evidence>
<dbReference type="EMBL" id="JACEIK010000328">
    <property type="protein sequence ID" value="MCD7455075.1"/>
    <property type="molecule type" value="Genomic_DNA"/>
</dbReference>
<feature type="compositionally biased region" description="Basic and acidic residues" evidence="1">
    <location>
        <begin position="51"/>
        <end position="67"/>
    </location>
</feature>
<evidence type="ECO:0000256" key="1">
    <source>
        <dbReference type="SAM" id="MobiDB-lite"/>
    </source>
</evidence>
<protein>
    <submittedName>
        <fullName evidence="2">Uncharacterized protein</fullName>
    </submittedName>
</protein>
<evidence type="ECO:0000313" key="2">
    <source>
        <dbReference type="EMBL" id="MCD7455075.1"/>
    </source>
</evidence>
<sequence>MSVSNNQAEEPIVYVRKRIRRTKRIEELVANVVASPAQKDKEIGQRNSKSSRREPKELLENKEEKTIKKGRTKNCSNSSSKLNTTRRCKGGGAGTGNAKISDTKEEKRKTWKPQTQEETNWYQLAPVHGGNIDYVSSQLEFAKDLGEVAQKIAHTKVCCLRKSLQIPPFNNTSRSTNNAKSKGKEVQHERNNSMDFADFHAQRGNASITICEKRPLWSGPSLDPVYSRSLVHQAALSICGKSGNPGSEEMAKLLVASISHSGGQKLQFQNLTSLNQVSPNNFFSNSTNEMNVWPRHHKPRAIVHPTKIISPPRFSQNYDQNMQRTSVSAPCNFSFMKLLMEDDDSSTLTDEELLYGNQLLSTQGISSEGQKVQQPPCSQVGSYQFENSLQQINLPSYQYQVLQQPQEISYMDLLTREFEQPQEISYMDQLTREFEQSQEISDVDLLTREFEQLQEISYMDLLTREFEQPQEISYMNLLTREFEQPQEISHMDLPMRELQQPQEISHMDLPMRELQQPLQISYMDLLTREDISWI</sequence>
<name>A0ABS8S8C1_DATST</name>
<organism evidence="2 3">
    <name type="scientific">Datura stramonium</name>
    <name type="common">Jimsonweed</name>
    <name type="synonym">Common thornapple</name>
    <dbReference type="NCBI Taxonomy" id="4076"/>
    <lineage>
        <taxon>Eukaryota</taxon>
        <taxon>Viridiplantae</taxon>
        <taxon>Streptophyta</taxon>
        <taxon>Embryophyta</taxon>
        <taxon>Tracheophyta</taxon>
        <taxon>Spermatophyta</taxon>
        <taxon>Magnoliopsida</taxon>
        <taxon>eudicotyledons</taxon>
        <taxon>Gunneridae</taxon>
        <taxon>Pentapetalae</taxon>
        <taxon>asterids</taxon>
        <taxon>lamiids</taxon>
        <taxon>Solanales</taxon>
        <taxon>Solanaceae</taxon>
        <taxon>Solanoideae</taxon>
        <taxon>Datureae</taxon>
        <taxon>Datura</taxon>
    </lineage>
</organism>
<reference evidence="2 3" key="1">
    <citation type="journal article" date="2021" name="BMC Genomics">
        <title>Datura genome reveals duplications of psychoactive alkaloid biosynthetic genes and high mutation rate following tissue culture.</title>
        <authorList>
            <person name="Rajewski A."/>
            <person name="Carter-House D."/>
            <person name="Stajich J."/>
            <person name="Litt A."/>
        </authorList>
    </citation>
    <scope>NUCLEOTIDE SEQUENCE [LARGE SCALE GENOMIC DNA]</scope>
    <source>
        <strain evidence="2">AR-01</strain>
    </source>
</reference>
<dbReference type="Proteomes" id="UP000823775">
    <property type="component" value="Unassembled WGS sequence"/>
</dbReference>